<evidence type="ECO:0000256" key="1">
    <source>
        <dbReference type="SAM" id="Coils"/>
    </source>
</evidence>
<feature type="coiled-coil region" evidence="1">
    <location>
        <begin position="252"/>
        <end position="296"/>
    </location>
</feature>
<keyword evidence="4" id="KW-1185">Reference proteome</keyword>
<evidence type="ECO:0000256" key="2">
    <source>
        <dbReference type="SAM" id="MobiDB-lite"/>
    </source>
</evidence>
<accession>A0A0C3S7S0</accession>
<proteinExistence type="predicted"/>
<evidence type="ECO:0000313" key="3">
    <source>
        <dbReference type="EMBL" id="KIP12601.1"/>
    </source>
</evidence>
<feature type="compositionally biased region" description="Polar residues" evidence="2">
    <location>
        <begin position="214"/>
        <end position="237"/>
    </location>
</feature>
<gene>
    <name evidence="3" type="ORF">PHLGIDRAFT_10039</name>
</gene>
<dbReference type="OrthoDB" id="3258416at2759"/>
<dbReference type="HOGENOM" id="CLU_029047_0_0_1"/>
<name>A0A0C3S7S0_PHLG1</name>
<dbReference type="Proteomes" id="UP000053257">
    <property type="component" value="Unassembled WGS sequence"/>
</dbReference>
<feature type="region of interest" description="Disordered" evidence="2">
    <location>
        <begin position="46"/>
        <end position="76"/>
    </location>
</feature>
<feature type="compositionally biased region" description="Low complexity" evidence="2">
    <location>
        <begin position="63"/>
        <end position="76"/>
    </location>
</feature>
<dbReference type="AlphaFoldDB" id="A0A0C3S7S0"/>
<feature type="compositionally biased region" description="Polar residues" evidence="2">
    <location>
        <begin position="106"/>
        <end position="115"/>
    </location>
</feature>
<feature type="region of interest" description="Disordered" evidence="2">
    <location>
        <begin position="97"/>
        <end position="245"/>
    </location>
</feature>
<dbReference type="EMBL" id="KN840439">
    <property type="protein sequence ID" value="KIP12601.1"/>
    <property type="molecule type" value="Genomic_DNA"/>
</dbReference>
<dbReference type="STRING" id="745531.A0A0C3S7S0"/>
<organism evidence="3 4">
    <name type="scientific">Phlebiopsis gigantea (strain 11061_1 CR5-6)</name>
    <name type="common">White-rot fungus</name>
    <name type="synonym">Peniophora gigantea</name>
    <dbReference type="NCBI Taxonomy" id="745531"/>
    <lineage>
        <taxon>Eukaryota</taxon>
        <taxon>Fungi</taxon>
        <taxon>Dikarya</taxon>
        <taxon>Basidiomycota</taxon>
        <taxon>Agaricomycotina</taxon>
        <taxon>Agaricomycetes</taxon>
        <taxon>Polyporales</taxon>
        <taxon>Phanerochaetaceae</taxon>
        <taxon>Phlebiopsis</taxon>
    </lineage>
</organism>
<sequence length="593" mass="63605">MSLPDRRILESMRRADLQKLCKERGLKANMKTEAIIDLLIDTDKPQAESSGAAYKRSSSMRIVSRPPSSSGSRNRVGSMIIHDTDNEEELEDGARRGLVDNDHSDNNPTTSQPSQIPIPAMGPATRTRRAGDDQRRLGLGRPKALGGAGLRAPPRAVSSTQIRKVKPSKSVRPVEVPIQEEEEGNDRLHLQGRSMASTHQGILSPPEQIPQAGPSGTSHDPPTNQSSPLTELSSQQPVEVAVRASPTSDDVVASLQVQLEQTQAEVQRLASNAARTDGLQSAVDELRAEVVALRSQTEQQSDFEVQLKAVREELAAMRMEMSAEFSRTRMPSAQSTVLGTISHELAATALPASSSSSAEFLTQSSLGKRHRTGEDIAGAVDEVAAANLAPEILETQVVRPTRKKARLVEREPSHERGHDYMHVGDEDDYEVMPLAQPAQRGPGFTVFSGREEPPEPLPNVPSSARLSDLFAASTPPGGTTPSLPTSTAHRAENRVPHTGNNAFTFSFANSVFQPVTSTPAAPPTMPAPEPPTSPTPALAVPGLVPLPGAPDTPAPPLRRTMYGTELELDTRFGDFGVEGVATMGFGWGAAPRY</sequence>
<reference evidence="3 4" key="1">
    <citation type="journal article" date="2014" name="PLoS Genet.">
        <title>Analysis of the Phlebiopsis gigantea genome, transcriptome and secretome provides insight into its pioneer colonization strategies of wood.</title>
        <authorList>
            <person name="Hori C."/>
            <person name="Ishida T."/>
            <person name="Igarashi K."/>
            <person name="Samejima M."/>
            <person name="Suzuki H."/>
            <person name="Master E."/>
            <person name="Ferreira P."/>
            <person name="Ruiz-Duenas F.J."/>
            <person name="Held B."/>
            <person name="Canessa P."/>
            <person name="Larrondo L.F."/>
            <person name="Schmoll M."/>
            <person name="Druzhinina I.S."/>
            <person name="Kubicek C.P."/>
            <person name="Gaskell J.A."/>
            <person name="Kersten P."/>
            <person name="St John F."/>
            <person name="Glasner J."/>
            <person name="Sabat G."/>
            <person name="Splinter BonDurant S."/>
            <person name="Syed K."/>
            <person name="Yadav J."/>
            <person name="Mgbeahuruike A.C."/>
            <person name="Kovalchuk A."/>
            <person name="Asiegbu F.O."/>
            <person name="Lackner G."/>
            <person name="Hoffmeister D."/>
            <person name="Rencoret J."/>
            <person name="Gutierrez A."/>
            <person name="Sun H."/>
            <person name="Lindquist E."/>
            <person name="Barry K."/>
            <person name="Riley R."/>
            <person name="Grigoriev I.V."/>
            <person name="Henrissat B."/>
            <person name="Kues U."/>
            <person name="Berka R.M."/>
            <person name="Martinez A.T."/>
            <person name="Covert S.F."/>
            <person name="Blanchette R.A."/>
            <person name="Cullen D."/>
        </authorList>
    </citation>
    <scope>NUCLEOTIDE SEQUENCE [LARGE SCALE GENOMIC DNA]</scope>
    <source>
        <strain evidence="3 4">11061_1 CR5-6</strain>
    </source>
</reference>
<evidence type="ECO:0000313" key="4">
    <source>
        <dbReference type="Proteomes" id="UP000053257"/>
    </source>
</evidence>
<keyword evidence="1" id="KW-0175">Coiled coil</keyword>
<protein>
    <submittedName>
        <fullName evidence="3">Uncharacterized protein</fullName>
    </submittedName>
</protein>